<dbReference type="EMBL" id="BAABCS010000020">
    <property type="protein sequence ID" value="GAA4055809.1"/>
    <property type="molecule type" value="Genomic_DNA"/>
</dbReference>
<evidence type="ECO:0000256" key="2">
    <source>
        <dbReference type="ARBA" id="ARBA00022670"/>
    </source>
</evidence>
<dbReference type="InterPro" id="IPR040573">
    <property type="entry name" value="TSP_N"/>
</dbReference>
<keyword evidence="2" id="KW-0645">Protease</keyword>
<comment type="caution">
    <text evidence="6">The sequence shown here is derived from an EMBL/GenBank/DDBJ whole genome shotgun (WGS) entry which is preliminary data.</text>
</comment>
<dbReference type="Proteomes" id="UP001500426">
    <property type="component" value="Unassembled WGS sequence"/>
</dbReference>
<evidence type="ECO:0000259" key="5">
    <source>
        <dbReference type="PROSITE" id="PS50106"/>
    </source>
</evidence>
<proteinExistence type="inferred from homology"/>
<dbReference type="PANTHER" id="PTHR32060">
    <property type="entry name" value="TAIL-SPECIFIC PROTEASE"/>
    <property type="match status" value="1"/>
</dbReference>
<dbReference type="CDD" id="cd07560">
    <property type="entry name" value="Peptidase_S41_CPP"/>
    <property type="match status" value="1"/>
</dbReference>
<dbReference type="InterPro" id="IPR005151">
    <property type="entry name" value="Tail-specific_protease"/>
</dbReference>
<dbReference type="InterPro" id="IPR004447">
    <property type="entry name" value="Peptidase_S41A"/>
</dbReference>
<evidence type="ECO:0000256" key="4">
    <source>
        <dbReference type="ARBA" id="ARBA00022825"/>
    </source>
</evidence>
<keyword evidence="3" id="KW-0378">Hydrolase</keyword>
<dbReference type="SMART" id="SM00245">
    <property type="entry name" value="TSPc"/>
    <property type="match status" value="1"/>
</dbReference>
<dbReference type="Pfam" id="PF03572">
    <property type="entry name" value="Peptidase_S41"/>
    <property type="match status" value="1"/>
</dbReference>
<dbReference type="InterPro" id="IPR001478">
    <property type="entry name" value="PDZ"/>
</dbReference>
<feature type="domain" description="PDZ" evidence="5">
    <location>
        <begin position="186"/>
        <end position="246"/>
    </location>
</feature>
<evidence type="ECO:0000313" key="7">
    <source>
        <dbReference type="Proteomes" id="UP001500426"/>
    </source>
</evidence>
<reference evidence="7" key="1">
    <citation type="journal article" date="2019" name="Int. J. Syst. Evol. Microbiol.">
        <title>The Global Catalogue of Microorganisms (GCM) 10K type strain sequencing project: providing services to taxonomists for standard genome sequencing and annotation.</title>
        <authorList>
            <consortium name="The Broad Institute Genomics Platform"/>
            <consortium name="The Broad Institute Genome Sequencing Center for Infectious Disease"/>
            <person name="Wu L."/>
            <person name="Ma J."/>
        </authorList>
    </citation>
    <scope>NUCLEOTIDE SEQUENCE [LARGE SCALE GENOMIC DNA]</scope>
    <source>
        <strain evidence="7">JCM 17068</strain>
    </source>
</reference>
<accession>A0ABP7UYT9</accession>
<dbReference type="Gene3D" id="2.30.42.10">
    <property type="match status" value="1"/>
</dbReference>
<protein>
    <submittedName>
        <fullName evidence="6">Carboxy terminal-processing peptidase</fullName>
    </submittedName>
</protein>
<keyword evidence="7" id="KW-1185">Reference proteome</keyword>
<dbReference type="SUPFAM" id="SSF52096">
    <property type="entry name" value="ClpP/crotonase"/>
    <property type="match status" value="1"/>
</dbReference>
<name>A0ABP7UYT9_9FLAO</name>
<dbReference type="Gene3D" id="3.90.226.10">
    <property type="entry name" value="2-enoyl-CoA Hydratase, Chain A, domain 1"/>
    <property type="match status" value="1"/>
</dbReference>
<evidence type="ECO:0000256" key="3">
    <source>
        <dbReference type="ARBA" id="ARBA00022801"/>
    </source>
</evidence>
<evidence type="ECO:0000256" key="1">
    <source>
        <dbReference type="ARBA" id="ARBA00009179"/>
    </source>
</evidence>
<organism evidence="6 7">
    <name type="scientific">Flavobacterium chungnamense</name>
    <dbReference type="NCBI Taxonomy" id="706182"/>
    <lineage>
        <taxon>Bacteria</taxon>
        <taxon>Pseudomonadati</taxon>
        <taxon>Bacteroidota</taxon>
        <taxon>Flavobacteriia</taxon>
        <taxon>Flavobacteriales</taxon>
        <taxon>Flavobacteriaceae</taxon>
        <taxon>Flavobacterium</taxon>
    </lineage>
</organism>
<sequence length="640" mass="73210">MQSQHYKPKAIDDSLSVYVFDAFIKELDEDNRLFTEIEVKNLKKQQLAIDDYLKANNCAFLKEFYKAYNIAIERYKNSIEAIYKEPFAYNSPESIEFSVKTLPYAKDANDLKRLFKKRLLFHTLRDVSEISTNKDSLVANFEKLSKLSKEKIFETYRCKYSNLQLTENDFNAKFYNVFCSYFDPHTMYLSKSDKSSFLSNVSADNLSFGLNISLNEKEEIIVDEVVPGSSAYFSDKIEAGDQIIKVKYLDQEYIIACSSMQKVEAIFSSSEFRNADFTLRKKTGEVYTVTLTKKLLKDYGNNVYSYILEKDNKKTGYLRIPSFYATFENGKTNVSDDVTKEIYKLKKDAIDGLIIDLQNNGGGSMEEAVQLTGSFIDIGPIAIMNNKQGNKETIKDPNRGSIYTGPLVVLINGFSASASEFFTNTMQDYKRAVVIGTNSHGKATMQRILPLTEDKNQEEFLKLTIEEFYRVTGKTNQTIGITPDIALPLLFDKQMPRESKNKTALKNNTIEGVLRFTEFINPNRKVAIEKSAARIAADANLKIITDLNNKLNEVYEKDMAPIPLNFNSVFESVNKVNLLWKEVKLVSKKETDIKVERNSVDIEYQQFDEYLKSANKEKIKAIKSNLHIIEALNIINDLKN</sequence>
<comment type="similarity">
    <text evidence="1">Belongs to the peptidase S41A family.</text>
</comment>
<dbReference type="Pfam" id="PF00595">
    <property type="entry name" value="PDZ"/>
    <property type="match status" value="1"/>
</dbReference>
<dbReference type="Pfam" id="PF17804">
    <property type="entry name" value="TSP_NTD"/>
    <property type="match status" value="1"/>
</dbReference>
<gene>
    <name evidence="6" type="ORF">GCM10022388_23000</name>
</gene>
<keyword evidence="4" id="KW-0720">Serine protease</keyword>
<dbReference type="InterPro" id="IPR036034">
    <property type="entry name" value="PDZ_sf"/>
</dbReference>
<evidence type="ECO:0000313" key="6">
    <source>
        <dbReference type="EMBL" id="GAA4055809.1"/>
    </source>
</evidence>
<dbReference type="InterPro" id="IPR029045">
    <property type="entry name" value="ClpP/crotonase-like_dom_sf"/>
</dbReference>
<dbReference type="PANTHER" id="PTHR32060:SF22">
    <property type="entry name" value="CARBOXYL-TERMINAL-PROCESSING PEPTIDASE 3, CHLOROPLASTIC"/>
    <property type="match status" value="1"/>
</dbReference>
<dbReference type="PROSITE" id="PS50106">
    <property type="entry name" value="PDZ"/>
    <property type="match status" value="1"/>
</dbReference>